<evidence type="ECO:0000256" key="1">
    <source>
        <dbReference type="SAM" id="Phobius"/>
    </source>
</evidence>
<keyword evidence="1" id="KW-1133">Transmembrane helix</keyword>
<organism evidence="2 3">
    <name type="scientific">Butyricimonas hominis</name>
    <dbReference type="NCBI Taxonomy" id="2763032"/>
    <lineage>
        <taxon>Bacteria</taxon>
        <taxon>Pseudomonadati</taxon>
        <taxon>Bacteroidota</taxon>
        <taxon>Bacteroidia</taxon>
        <taxon>Bacteroidales</taxon>
        <taxon>Odoribacteraceae</taxon>
        <taxon>Butyricimonas</taxon>
    </lineage>
</organism>
<dbReference type="RefSeq" id="WP_186974860.1">
    <property type="nucleotide sequence ID" value="NZ_JACOOH010000001.1"/>
</dbReference>
<dbReference type="EMBL" id="JACOOH010000001">
    <property type="protein sequence ID" value="MBC5620026.1"/>
    <property type="molecule type" value="Genomic_DNA"/>
</dbReference>
<gene>
    <name evidence="2" type="ORF">H8S64_02825</name>
</gene>
<evidence type="ECO:0008006" key="4">
    <source>
        <dbReference type="Google" id="ProtNLM"/>
    </source>
</evidence>
<evidence type="ECO:0000313" key="3">
    <source>
        <dbReference type="Proteomes" id="UP000646484"/>
    </source>
</evidence>
<keyword evidence="1" id="KW-0472">Membrane</keyword>
<proteinExistence type="predicted"/>
<protein>
    <recommendedName>
        <fullName evidence="4">DUF4350 domain-containing protein</fullName>
    </recommendedName>
</protein>
<feature type="transmembrane region" description="Helical" evidence="1">
    <location>
        <begin position="251"/>
        <end position="269"/>
    </location>
</feature>
<evidence type="ECO:0000313" key="2">
    <source>
        <dbReference type="EMBL" id="MBC5620026.1"/>
    </source>
</evidence>
<accession>A0ABR7CWH2</accession>
<comment type="caution">
    <text evidence="2">The sequence shown here is derived from an EMBL/GenBank/DDBJ whole genome shotgun (WGS) entry which is preliminary data.</text>
</comment>
<sequence length="385" mass="45090">MKRRQNLWIILLVVALMTIYTIYEANKPQPVDWSMNFSVDKKGPFGTYIMKDALPYMFPEGKTTVSRVSPRERLRLKDSDEPEVYFFVNRYFKNANGEADILLDYVGGGNTLFLSAEYIPDTLLSVAGVKEVQDFREGNDYIRGFGKAYPFRVKHRYFKLEKSFAGEILGYVDTVTMPNFIRLPYGEGVLYLHTNPIAFTNFYLLDSLAGDYYQKALSFLPADLNAVWDEYQKNERKGQATPFRVLLQYPALKWAYILLLLGGILYVLFRSKREQRYIPVIRPPENRTLEFVGVVSSLYYKHRDHVAIANKRIDCFLEEIRYYYKLRTDELNAEFAVLLAERSGVPKEETEKLVNLILLIRKTEHVNEEKLRELVKYIELFKTKR</sequence>
<name>A0ABR7CWH2_9BACT</name>
<keyword evidence="1" id="KW-0812">Transmembrane</keyword>
<reference evidence="2 3" key="1">
    <citation type="submission" date="2020-08" db="EMBL/GenBank/DDBJ databases">
        <title>Genome public.</title>
        <authorList>
            <person name="Liu C."/>
            <person name="Sun Q."/>
        </authorList>
    </citation>
    <scope>NUCLEOTIDE SEQUENCE [LARGE SCALE GENOMIC DNA]</scope>
    <source>
        <strain evidence="2 3">NSJ-56</strain>
    </source>
</reference>
<keyword evidence="3" id="KW-1185">Reference proteome</keyword>
<dbReference type="Proteomes" id="UP000646484">
    <property type="component" value="Unassembled WGS sequence"/>
</dbReference>
<feature type="transmembrane region" description="Helical" evidence="1">
    <location>
        <begin position="7"/>
        <end position="23"/>
    </location>
</feature>